<evidence type="ECO:0000313" key="1">
    <source>
        <dbReference type="EMBL" id="GFR76831.1"/>
    </source>
</evidence>
<reference evidence="1 2" key="1">
    <citation type="journal article" date="2021" name="Elife">
        <title>Chloroplast acquisition without the gene transfer in kleptoplastic sea slugs, Plakobranchus ocellatus.</title>
        <authorList>
            <person name="Maeda T."/>
            <person name="Takahashi S."/>
            <person name="Yoshida T."/>
            <person name="Shimamura S."/>
            <person name="Takaki Y."/>
            <person name="Nagai Y."/>
            <person name="Toyoda A."/>
            <person name="Suzuki Y."/>
            <person name="Arimoto A."/>
            <person name="Ishii H."/>
            <person name="Satoh N."/>
            <person name="Nishiyama T."/>
            <person name="Hasebe M."/>
            <person name="Maruyama T."/>
            <person name="Minagawa J."/>
            <person name="Obokata J."/>
            <person name="Shigenobu S."/>
        </authorList>
    </citation>
    <scope>NUCLEOTIDE SEQUENCE [LARGE SCALE GENOMIC DNA]</scope>
</reference>
<comment type="caution">
    <text evidence="1">The sequence shown here is derived from an EMBL/GenBank/DDBJ whole genome shotgun (WGS) entry which is preliminary data.</text>
</comment>
<dbReference type="EMBL" id="BMAT01000942">
    <property type="protein sequence ID" value="GFR76831.1"/>
    <property type="molecule type" value="Genomic_DNA"/>
</dbReference>
<proteinExistence type="predicted"/>
<organism evidence="1 2">
    <name type="scientific">Elysia marginata</name>
    <dbReference type="NCBI Taxonomy" id="1093978"/>
    <lineage>
        <taxon>Eukaryota</taxon>
        <taxon>Metazoa</taxon>
        <taxon>Spiralia</taxon>
        <taxon>Lophotrochozoa</taxon>
        <taxon>Mollusca</taxon>
        <taxon>Gastropoda</taxon>
        <taxon>Heterobranchia</taxon>
        <taxon>Euthyneura</taxon>
        <taxon>Panpulmonata</taxon>
        <taxon>Sacoglossa</taxon>
        <taxon>Placobranchoidea</taxon>
        <taxon>Plakobranchidae</taxon>
        <taxon>Elysia</taxon>
    </lineage>
</organism>
<accession>A0AAV4FV04</accession>
<keyword evidence="2" id="KW-1185">Reference proteome</keyword>
<name>A0AAV4FV04_9GAST</name>
<protein>
    <submittedName>
        <fullName evidence="1">Uncharacterized protein</fullName>
    </submittedName>
</protein>
<dbReference type="AlphaFoldDB" id="A0AAV4FV04"/>
<gene>
    <name evidence="1" type="ORF">ElyMa_000493200</name>
</gene>
<evidence type="ECO:0000313" key="2">
    <source>
        <dbReference type="Proteomes" id="UP000762676"/>
    </source>
</evidence>
<sequence length="182" mass="20097">MQRVLLCFVATLQAAGSYKFYKEWFSVLGLVVMGPLSATADRQNIAQQALYPQLDYNIRESESDAHCYAFYTHNVDFTLGFTACRFGGPRTSGQSTRQAPGVGVCRSGRQLTVVRRLQAGLTGRNPVWTTLARTACTACRKFHGASHSGTKQEGTLQSLESERRVMLPQPCRIELVQEAGES</sequence>
<dbReference type="Proteomes" id="UP000762676">
    <property type="component" value="Unassembled WGS sequence"/>
</dbReference>